<dbReference type="Pfam" id="PF01223">
    <property type="entry name" value="Endonuclease_NS"/>
    <property type="match status" value="1"/>
</dbReference>
<dbReference type="SMART" id="SM00477">
    <property type="entry name" value="NUC"/>
    <property type="match status" value="1"/>
</dbReference>
<feature type="region of interest" description="Disordered" evidence="3">
    <location>
        <begin position="36"/>
        <end position="68"/>
    </location>
</feature>
<accession>A0AA93BLN4</accession>
<dbReference type="GO" id="GO:0016787">
    <property type="term" value="F:hydrolase activity"/>
    <property type="evidence" value="ECO:0007669"/>
    <property type="project" value="InterPro"/>
</dbReference>
<dbReference type="PANTHER" id="PTHR13966:SF5">
    <property type="entry name" value="ENDONUCLEASE G, MITOCHONDRIAL"/>
    <property type="match status" value="1"/>
</dbReference>
<dbReference type="GO" id="GO:0004519">
    <property type="term" value="F:endonuclease activity"/>
    <property type="evidence" value="ECO:0007669"/>
    <property type="project" value="UniProtKB-KW"/>
</dbReference>
<evidence type="ECO:0000256" key="4">
    <source>
        <dbReference type="SAM" id="SignalP"/>
    </source>
</evidence>
<dbReference type="PROSITE" id="PS51257">
    <property type="entry name" value="PROKAR_LIPOPROTEIN"/>
    <property type="match status" value="1"/>
</dbReference>
<dbReference type="PANTHER" id="PTHR13966">
    <property type="entry name" value="ENDONUCLEASE RELATED"/>
    <property type="match status" value="1"/>
</dbReference>
<proteinExistence type="predicted"/>
<dbReference type="InterPro" id="IPR044929">
    <property type="entry name" value="DNA/RNA_non-sp_Endonuclease_sf"/>
</dbReference>
<feature type="chain" id="PRO_5041670314" evidence="4">
    <location>
        <begin position="22"/>
        <end position="361"/>
    </location>
</feature>
<evidence type="ECO:0000256" key="1">
    <source>
        <dbReference type="PIRSR" id="PIRSR640255-1"/>
    </source>
</evidence>
<feature type="active site" description="Proton acceptor" evidence="1">
    <location>
        <position position="182"/>
    </location>
</feature>
<comment type="caution">
    <text evidence="7">The sequence shown here is derived from an EMBL/GenBank/DDBJ whole genome shotgun (WGS) entry which is preliminary data.</text>
</comment>
<dbReference type="InterPro" id="IPR001604">
    <property type="entry name" value="Endo_G_ENPP1-like_dom"/>
</dbReference>
<sequence>MKHTKFFIFALVAAMTFSACGTDDTLQFYFPENGGTTGGGNTGGGSTGGGSTGGNTGGESTDKNNTNKNVATANMPQVVRNAIGGLEFPKLKNNGTSYAIVHMDNTTGMLNYSTEWDDNMKSQRWSCYTFNTTNTKSNVSGRYDPPYGQRQYPWDTDLQEQWGIVDFTDDPTPTTQHMDHGHICPNADRLYNANQRYQTYYMTNMQPQYRDFNQHGTWYEMEKDLRTKAPKINSDTLFIVKGGTIDPVGNESNLLGWKKKGASSETQKPGYIPIPKFFFVAVLKKELNKITNQYTYSAFGYWFPHEDKAFEKGDQLGNYVVNIKTLEDKTGIDFFCNLPDETEKEVENVDAEALKKLWGFK</sequence>
<dbReference type="SMART" id="SM00892">
    <property type="entry name" value="Endonuclease_NS"/>
    <property type="match status" value="1"/>
</dbReference>
<evidence type="ECO:0000259" key="5">
    <source>
        <dbReference type="SMART" id="SM00477"/>
    </source>
</evidence>
<keyword evidence="7" id="KW-0540">Nuclease</keyword>
<dbReference type="AlphaFoldDB" id="A0AA93BLN4"/>
<feature type="binding site" evidence="2">
    <location>
        <position position="213"/>
    </location>
    <ligand>
        <name>Mg(2+)</name>
        <dbReference type="ChEBI" id="CHEBI:18420"/>
        <note>catalytic</note>
    </ligand>
</feature>
<keyword evidence="2" id="KW-0479">Metal-binding</keyword>
<dbReference type="InterPro" id="IPR020821">
    <property type="entry name" value="ENPP1-3/EXOG-like_nuc-like"/>
</dbReference>
<dbReference type="GO" id="GO:0046872">
    <property type="term" value="F:metal ion binding"/>
    <property type="evidence" value="ECO:0007669"/>
    <property type="project" value="UniProtKB-KW"/>
</dbReference>
<dbReference type="Proteomes" id="UP000284562">
    <property type="component" value="Unassembled WGS sequence"/>
</dbReference>
<dbReference type="Gene3D" id="3.40.570.10">
    <property type="entry name" value="Extracellular Endonuclease, subunit A"/>
    <property type="match status" value="1"/>
</dbReference>
<feature type="compositionally biased region" description="Gly residues" evidence="3">
    <location>
        <begin position="36"/>
        <end position="57"/>
    </location>
</feature>
<dbReference type="EMBL" id="QRNN01000089">
    <property type="protein sequence ID" value="RHK45874.1"/>
    <property type="molecule type" value="Genomic_DNA"/>
</dbReference>
<name>A0AA93BLN4_9BACT</name>
<protein>
    <submittedName>
        <fullName evidence="7">DNA/RNA non-specific endonuclease</fullName>
    </submittedName>
</protein>
<reference evidence="7 8" key="1">
    <citation type="submission" date="2018-08" db="EMBL/GenBank/DDBJ databases">
        <title>A genome reference for cultivated species of the human gut microbiota.</title>
        <authorList>
            <person name="Zou Y."/>
            <person name="Xue W."/>
            <person name="Luo G."/>
        </authorList>
    </citation>
    <scope>NUCLEOTIDE SEQUENCE [LARGE SCALE GENOMIC DNA]</scope>
    <source>
        <strain evidence="7 8">AF43-2</strain>
    </source>
</reference>
<evidence type="ECO:0000313" key="7">
    <source>
        <dbReference type="EMBL" id="RHK45874.1"/>
    </source>
</evidence>
<dbReference type="InterPro" id="IPR044925">
    <property type="entry name" value="His-Me_finger_sf"/>
</dbReference>
<feature type="domain" description="ENPP1-3/EXOG-like endonuclease/phosphodiesterase" evidence="5">
    <location>
        <begin position="109"/>
        <end position="341"/>
    </location>
</feature>
<evidence type="ECO:0000313" key="8">
    <source>
        <dbReference type="Proteomes" id="UP000284562"/>
    </source>
</evidence>
<evidence type="ECO:0000256" key="2">
    <source>
        <dbReference type="PIRSR" id="PIRSR640255-2"/>
    </source>
</evidence>
<evidence type="ECO:0000259" key="6">
    <source>
        <dbReference type="SMART" id="SM00892"/>
    </source>
</evidence>
<gene>
    <name evidence="7" type="ORF">DW064_14225</name>
</gene>
<dbReference type="InterPro" id="IPR040255">
    <property type="entry name" value="Non-specific_endonuclease"/>
</dbReference>
<keyword evidence="7" id="KW-0378">Hydrolase</keyword>
<dbReference type="SUPFAM" id="SSF54060">
    <property type="entry name" value="His-Me finger endonucleases"/>
    <property type="match status" value="1"/>
</dbReference>
<keyword evidence="4" id="KW-0732">Signal</keyword>
<evidence type="ECO:0000256" key="3">
    <source>
        <dbReference type="SAM" id="MobiDB-lite"/>
    </source>
</evidence>
<feature type="signal peptide" evidence="4">
    <location>
        <begin position="1"/>
        <end position="21"/>
    </location>
</feature>
<keyword evidence="7" id="KW-0255">Endonuclease</keyword>
<organism evidence="7 8">
    <name type="scientific">Segatella copri</name>
    <dbReference type="NCBI Taxonomy" id="165179"/>
    <lineage>
        <taxon>Bacteria</taxon>
        <taxon>Pseudomonadati</taxon>
        <taxon>Bacteroidota</taxon>
        <taxon>Bacteroidia</taxon>
        <taxon>Bacteroidales</taxon>
        <taxon>Prevotellaceae</taxon>
        <taxon>Segatella</taxon>
    </lineage>
</organism>
<feature type="domain" description="DNA/RNA non-specific endonuclease/pyrophosphatase/phosphodiesterase" evidence="6">
    <location>
        <begin position="108"/>
        <end position="341"/>
    </location>
</feature>
<dbReference type="GO" id="GO:0003676">
    <property type="term" value="F:nucleic acid binding"/>
    <property type="evidence" value="ECO:0007669"/>
    <property type="project" value="InterPro"/>
</dbReference>